<keyword evidence="3" id="KW-1185">Reference proteome</keyword>
<evidence type="ECO:0000313" key="3">
    <source>
        <dbReference type="Proteomes" id="UP000051562"/>
    </source>
</evidence>
<gene>
    <name evidence="1" type="ORF">ARD30_03285</name>
    <name evidence="2" type="ORF">SAMN05660750_02422</name>
</gene>
<dbReference type="Proteomes" id="UP000051562">
    <property type="component" value="Unassembled WGS sequence"/>
</dbReference>
<reference evidence="2 4" key="2">
    <citation type="submission" date="2017-02" db="EMBL/GenBank/DDBJ databases">
        <authorList>
            <person name="Peterson S.W."/>
        </authorList>
    </citation>
    <scope>NUCLEOTIDE SEQUENCE [LARGE SCALE GENOMIC DNA]</scope>
    <source>
        <strain evidence="2 4">DSM 9653</strain>
    </source>
</reference>
<proteinExistence type="predicted"/>
<dbReference type="Proteomes" id="UP000190130">
    <property type="component" value="Unassembled WGS sequence"/>
</dbReference>
<dbReference type="PROSITE" id="PS51257">
    <property type="entry name" value="PROKAR_LIPOPROTEIN"/>
    <property type="match status" value="1"/>
</dbReference>
<dbReference type="RefSeq" id="WP_055727205.1">
    <property type="nucleotide sequence ID" value="NZ_FUYX01000005.1"/>
</dbReference>
<dbReference type="OrthoDB" id="8162869at2"/>
<dbReference type="EMBL" id="LMAR01000023">
    <property type="protein sequence ID" value="KQK31439.1"/>
    <property type="molecule type" value="Genomic_DNA"/>
</dbReference>
<dbReference type="EMBL" id="FUYX01000005">
    <property type="protein sequence ID" value="SKB79889.1"/>
    <property type="molecule type" value="Genomic_DNA"/>
</dbReference>
<organism evidence="1 3">
    <name type="scientific">Bosea thiooxidans</name>
    <dbReference type="NCBI Taxonomy" id="53254"/>
    <lineage>
        <taxon>Bacteria</taxon>
        <taxon>Pseudomonadati</taxon>
        <taxon>Pseudomonadota</taxon>
        <taxon>Alphaproteobacteria</taxon>
        <taxon>Hyphomicrobiales</taxon>
        <taxon>Boseaceae</taxon>
        <taxon>Bosea</taxon>
    </lineage>
</organism>
<dbReference type="AlphaFoldDB" id="A0A0Q3I8W2"/>
<name>A0A0Q3I8W2_9HYPH</name>
<reference evidence="1 3" key="1">
    <citation type="submission" date="2015-10" db="EMBL/GenBank/DDBJ databases">
        <title>Draft genome of Bosea thiooxidans.</title>
        <authorList>
            <person name="Wang X."/>
        </authorList>
    </citation>
    <scope>NUCLEOTIDE SEQUENCE [LARGE SCALE GENOMIC DNA]</scope>
    <source>
        <strain evidence="1 3">CGMCC 9174</strain>
    </source>
</reference>
<protein>
    <recommendedName>
        <fullName evidence="5">Lipoprotein</fullName>
    </recommendedName>
</protein>
<evidence type="ECO:0008006" key="5">
    <source>
        <dbReference type="Google" id="ProtNLM"/>
    </source>
</evidence>
<evidence type="ECO:0000313" key="2">
    <source>
        <dbReference type="EMBL" id="SKB79889.1"/>
    </source>
</evidence>
<evidence type="ECO:0000313" key="1">
    <source>
        <dbReference type="EMBL" id="KQK31439.1"/>
    </source>
</evidence>
<evidence type="ECO:0000313" key="4">
    <source>
        <dbReference type="Proteomes" id="UP000190130"/>
    </source>
</evidence>
<accession>A0A0Q3I8W2</accession>
<sequence>MIRTTLVVGGLAILMAGCVSQGRPPVPQAAAGKQIMRDGAQLALPDGTRVTPDSTGGFLLPNGDYVKRDRSGALVLPTGARCAPNAGGYVCP</sequence>